<evidence type="ECO:0000313" key="5">
    <source>
        <dbReference type="EMBL" id="MBV4356132.1"/>
    </source>
</evidence>
<dbReference type="Proteomes" id="UP000812270">
    <property type="component" value="Unassembled WGS sequence"/>
</dbReference>
<keyword evidence="6" id="KW-1185">Reference proteome</keyword>
<dbReference type="Pfam" id="PF00535">
    <property type="entry name" value="Glycos_transf_2"/>
    <property type="match status" value="1"/>
</dbReference>
<evidence type="ECO:0000256" key="3">
    <source>
        <dbReference type="ARBA" id="ARBA00022679"/>
    </source>
</evidence>
<evidence type="ECO:0000259" key="4">
    <source>
        <dbReference type="Pfam" id="PF00535"/>
    </source>
</evidence>
<comment type="caution">
    <text evidence="5">The sequence shown here is derived from an EMBL/GenBank/DDBJ whole genome shotgun (WGS) entry which is preliminary data.</text>
</comment>
<evidence type="ECO:0000256" key="1">
    <source>
        <dbReference type="ARBA" id="ARBA00006739"/>
    </source>
</evidence>
<dbReference type="EMBL" id="JAHSPG010000001">
    <property type="protein sequence ID" value="MBV4356132.1"/>
    <property type="molecule type" value="Genomic_DNA"/>
</dbReference>
<comment type="similarity">
    <text evidence="1">Belongs to the glycosyltransferase 2 family.</text>
</comment>
<gene>
    <name evidence="5" type="ORF">KTO63_03165</name>
</gene>
<keyword evidence="2" id="KW-0328">Glycosyltransferase</keyword>
<name>A0A9E2W7E6_9BACT</name>
<protein>
    <submittedName>
        <fullName evidence="5">Polyprenol monophosphomannose synthase</fullName>
    </submittedName>
</protein>
<dbReference type="InterPro" id="IPR039528">
    <property type="entry name" value="DPM1-like"/>
</dbReference>
<feature type="domain" description="Glycosyltransferase 2-like" evidence="4">
    <location>
        <begin position="5"/>
        <end position="155"/>
    </location>
</feature>
<evidence type="ECO:0000313" key="6">
    <source>
        <dbReference type="Proteomes" id="UP000812270"/>
    </source>
</evidence>
<dbReference type="InterPro" id="IPR001173">
    <property type="entry name" value="Glyco_trans_2-like"/>
</dbReference>
<reference evidence="5" key="1">
    <citation type="submission" date="2021-06" db="EMBL/GenBank/DDBJ databases">
        <authorList>
            <person name="Huq M.A."/>
        </authorList>
    </citation>
    <scope>NUCLEOTIDE SEQUENCE</scope>
    <source>
        <strain evidence="5">MAH-26</strain>
    </source>
</reference>
<dbReference type="GO" id="GO:0004582">
    <property type="term" value="F:dolichyl-phosphate beta-D-mannosyltransferase activity"/>
    <property type="evidence" value="ECO:0007669"/>
    <property type="project" value="InterPro"/>
</dbReference>
<evidence type="ECO:0000256" key="2">
    <source>
        <dbReference type="ARBA" id="ARBA00022676"/>
    </source>
</evidence>
<dbReference type="RefSeq" id="WP_217789666.1">
    <property type="nucleotide sequence ID" value="NZ_JAHSPG010000001.1"/>
</dbReference>
<dbReference type="GO" id="GO:0009247">
    <property type="term" value="P:glycolipid biosynthetic process"/>
    <property type="evidence" value="ECO:0007669"/>
    <property type="project" value="TreeGrafter"/>
</dbReference>
<organism evidence="5 6">
    <name type="scientific">Pinibacter aurantiacus</name>
    <dbReference type="NCBI Taxonomy" id="2851599"/>
    <lineage>
        <taxon>Bacteria</taxon>
        <taxon>Pseudomonadati</taxon>
        <taxon>Bacteroidota</taxon>
        <taxon>Chitinophagia</taxon>
        <taxon>Chitinophagales</taxon>
        <taxon>Chitinophagaceae</taxon>
        <taxon>Pinibacter</taxon>
    </lineage>
</organism>
<dbReference type="CDD" id="cd06442">
    <property type="entry name" value="DPM1_like"/>
    <property type="match status" value="1"/>
</dbReference>
<dbReference type="PANTHER" id="PTHR43398">
    <property type="entry name" value="DOLICHOL-PHOSPHATE MANNOSYLTRANSFERASE SUBUNIT 1"/>
    <property type="match status" value="1"/>
</dbReference>
<accession>A0A9E2W7E6</accession>
<proteinExistence type="inferred from homology"/>
<dbReference type="FunFam" id="3.90.550.10:FF:000128">
    <property type="entry name" value="Glycosyl transferase family 2"/>
    <property type="match status" value="1"/>
</dbReference>
<dbReference type="GO" id="GO:0016020">
    <property type="term" value="C:membrane"/>
    <property type="evidence" value="ECO:0007669"/>
    <property type="project" value="GOC"/>
</dbReference>
<sequence length="264" mass="30166">MEKIVIIPTYNEKENISNILHAVFGLQENFHVLVIDDGSPDGTAEIVKELQSKFPGQLFLEERKGKLGLGTAYIHGFKWALNRNYQFIFEMDADFSHNPKDLGRLYDACKYQGADVAVGSRYVKGGGNVNWPWDRVVLSKGGSLYTRMITWIPVKDSTAGFVCYTNDVLRTINLDKILFVGYAFQIEMKFAAWKLGFKIKEVPIIFQDRKYGASKMNKGIVKEGILGVLNLRWQSLFKNYSNRVKNNDVVVMPRFQKEVFAKTK</sequence>
<keyword evidence="3" id="KW-0808">Transferase</keyword>
<dbReference type="PANTHER" id="PTHR43398:SF1">
    <property type="entry name" value="DOLICHOL-PHOSPHATE MANNOSYLTRANSFERASE SUBUNIT 1"/>
    <property type="match status" value="1"/>
</dbReference>
<dbReference type="AlphaFoldDB" id="A0A9E2W7E6"/>